<evidence type="ECO:0000313" key="4">
    <source>
        <dbReference type="Proteomes" id="UP001551658"/>
    </source>
</evidence>
<dbReference type="InterPro" id="IPR000030">
    <property type="entry name" value="PPE_dom"/>
</dbReference>
<feature type="domain" description="PPE" evidence="2">
    <location>
        <begin position="14"/>
        <end position="176"/>
    </location>
</feature>
<evidence type="ECO:0000259" key="2">
    <source>
        <dbReference type="Pfam" id="PF00823"/>
    </source>
</evidence>
<evidence type="ECO:0000256" key="1">
    <source>
        <dbReference type="ARBA" id="ARBA00010652"/>
    </source>
</evidence>
<name>A0ABV3FA75_9NOCA</name>
<dbReference type="SUPFAM" id="SSF140459">
    <property type="entry name" value="PE/PPE dimer-like"/>
    <property type="match status" value="1"/>
</dbReference>
<comment type="caution">
    <text evidence="3">The sequence shown here is derived from an EMBL/GenBank/DDBJ whole genome shotgun (WGS) entry which is preliminary data.</text>
</comment>
<comment type="similarity">
    <text evidence="1">Belongs to the mycobacterial PPE family.</text>
</comment>
<dbReference type="Proteomes" id="UP001551658">
    <property type="component" value="Unassembled WGS sequence"/>
</dbReference>
<organism evidence="3 4">
    <name type="scientific">Nocardia fusca</name>
    <dbReference type="NCBI Taxonomy" id="941183"/>
    <lineage>
        <taxon>Bacteria</taxon>
        <taxon>Bacillati</taxon>
        <taxon>Actinomycetota</taxon>
        <taxon>Actinomycetes</taxon>
        <taxon>Mycobacteriales</taxon>
        <taxon>Nocardiaceae</taxon>
        <taxon>Nocardia</taxon>
    </lineage>
</organism>
<dbReference type="EMBL" id="JBFAIH010000010">
    <property type="protein sequence ID" value="MEV0364609.1"/>
    <property type="molecule type" value="Genomic_DNA"/>
</dbReference>
<dbReference type="InterPro" id="IPR038332">
    <property type="entry name" value="PPE_sf"/>
</dbReference>
<dbReference type="RefSeq" id="WP_357979841.1">
    <property type="nucleotide sequence ID" value="NZ_JBFAIH010000010.1"/>
</dbReference>
<accession>A0ABV3FA75</accession>
<proteinExistence type="inferred from homology"/>
<dbReference type="Pfam" id="PF00823">
    <property type="entry name" value="PPE"/>
    <property type="match status" value="1"/>
</dbReference>
<gene>
    <name evidence="3" type="ORF">AB0H72_18110</name>
</gene>
<protein>
    <submittedName>
        <fullName evidence="3">PPE domain-containing protein</fullName>
    </submittedName>
</protein>
<evidence type="ECO:0000313" key="3">
    <source>
        <dbReference type="EMBL" id="MEV0364609.1"/>
    </source>
</evidence>
<reference evidence="3 4" key="1">
    <citation type="submission" date="2024-06" db="EMBL/GenBank/DDBJ databases">
        <title>The Natural Products Discovery Center: Release of the First 8490 Sequenced Strains for Exploring Actinobacteria Biosynthetic Diversity.</title>
        <authorList>
            <person name="Kalkreuter E."/>
            <person name="Kautsar S.A."/>
            <person name="Yang D."/>
            <person name="Bader C.D."/>
            <person name="Teijaro C.N."/>
            <person name="Fluegel L."/>
            <person name="Davis C.M."/>
            <person name="Simpson J.R."/>
            <person name="Lauterbach L."/>
            <person name="Steele A.D."/>
            <person name="Gui C."/>
            <person name="Meng S."/>
            <person name="Li G."/>
            <person name="Viehrig K."/>
            <person name="Ye F."/>
            <person name="Su P."/>
            <person name="Kiefer A.F."/>
            <person name="Nichols A."/>
            <person name="Cepeda A.J."/>
            <person name="Yan W."/>
            <person name="Fan B."/>
            <person name="Jiang Y."/>
            <person name="Adhikari A."/>
            <person name="Zheng C.-J."/>
            <person name="Schuster L."/>
            <person name="Cowan T.M."/>
            <person name="Smanski M.J."/>
            <person name="Chevrette M.G."/>
            <person name="De Carvalho L.P.S."/>
            <person name="Shen B."/>
        </authorList>
    </citation>
    <scope>NUCLEOTIDE SEQUENCE [LARGE SCALE GENOMIC DNA]</scope>
    <source>
        <strain evidence="3 4">NPDC050671</strain>
    </source>
</reference>
<sequence length="318" mass="32228">MIEPPIPGFTGVIWAARPAEKLAHDLATGPGVRPMAEAGAAWSRLAAVFGAAVIEYDQIMARMRDSWRSTESGPAFDRFAALRHWLADTAAAAGRNASLAGGQAVAYEVASLAMPHMDDLAALTAAARSLEQVGAALGAPLVATVADTAAEQDLAKASAARVMHGYESASASLAAPWRHVQPPEIVSSTAWEAERSTAPPVSGAVPAATMGAGFGIPRVPRPLSPYRTRASTPLVAAAPEAVPVQSSPAAAPSEAGRMVPAGMAPPSALAGADRTVRDGVIDEETGAVMEIDTGIQAAPPVLGAAETSCHPVPGTGTS</sequence>
<keyword evidence="4" id="KW-1185">Reference proteome</keyword>
<dbReference type="Gene3D" id="1.20.1260.20">
    <property type="entry name" value="PPE superfamily"/>
    <property type="match status" value="1"/>
</dbReference>